<sequence>MDKKLINYDTFIKISKAISHSRDPEEVVLMTVESIKEALKVKGCSLFLINRKTKELEVAASYGLSEEYINKGPVSALKSIANSLEEGPVAIYDVSDDPRIQYPEAAKKEGIASILAVPIIAHEKIIGAMRVYTAEPWEVTLDEVNFVQALAQFAGMAIDMCRLYQGQKESIDILKRMKEVQTTRTTRWTPYEGVPVSEPRT</sequence>
<organism evidence="2 3">
    <name type="scientific">Desulfonema limicola</name>
    <dbReference type="NCBI Taxonomy" id="45656"/>
    <lineage>
        <taxon>Bacteria</taxon>
        <taxon>Pseudomonadati</taxon>
        <taxon>Thermodesulfobacteriota</taxon>
        <taxon>Desulfobacteria</taxon>
        <taxon>Desulfobacterales</taxon>
        <taxon>Desulfococcaceae</taxon>
        <taxon>Desulfonema</taxon>
    </lineage>
</organism>
<feature type="domain" description="GAF" evidence="1">
    <location>
        <begin position="23"/>
        <end position="168"/>
    </location>
</feature>
<proteinExistence type="predicted"/>
<dbReference type="Gene3D" id="3.30.450.40">
    <property type="match status" value="1"/>
</dbReference>
<dbReference type="RefSeq" id="WP_207692088.1">
    <property type="nucleotide sequence ID" value="NZ_CP061799.1"/>
</dbReference>
<dbReference type="SUPFAM" id="SSF55781">
    <property type="entry name" value="GAF domain-like"/>
    <property type="match status" value="1"/>
</dbReference>
<dbReference type="EMBL" id="CP061799">
    <property type="protein sequence ID" value="QTA80440.1"/>
    <property type="molecule type" value="Genomic_DNA"/>
</dbReference>
<dbReference type="SMART" id="SM00065">
    <property type="entry name" value="GAF"/>
    <property type="match status" value="1"/>
</dbReference>
<reference evidence="2" key="1">
    <citation type="journal article" date="2021" name="Microb. Physiol.">
        <title>Proteogenomic Insights into the Physiology of Marine, Sulfate-Reducing, Filamentous Desulfonema limicola and Desulfonema magnum.</title>
        <authorList>
            <person name="Schnaars V."/>
            <person name="Wohlbrand L."/>
            <person name="Scheve S."/>
            <person name="Hinrichs C."/>
            <person name="Reinhardt R."/>
            <person name="Rabus R."/>
        </authorList>
    </citation>
    <scope>NUCLEOTIDE SEQUENCE</scope>
    <source>
        <strain evidence="2">5ac10</strain>
    </source>
</reference>
<evidence type="ECO:0000313" key="2">
    <source>
        <dbReference type="EMBL" id="QTA80440.1"/>
    </source>
</evidence>
<accession>A0A975B7S1</accession>
<gene>
    <name evidence="2" type="ORF">dnl_27440</name>
</gene>
<dbReference type="InterPro" id="IPR029016">
    <property type="entry name" value="GAF-like_dom_sf"/>
</dbReference>
<evidence type="ECO:0000313" key="3">
    <source>
        <dbReference type="Proteomes" id="UP000663720"/>
    </source>
</evidence>
<keyword evidence="3" id="KW-1185">Reference proteome</keyword>
<dbReference type="Proteomes" id="UP000663720">
    <property type="component" value="Chromosome"/>
</dbReference>
<dbReference type="Pfam" id="PF01590">
    <property type="entry name" value="GAF"/>
    <property type="match status" value="1"/>
</dbReference>
<name>A0A975B7S1_9BACT</name>
<evidence type="ECO:0000259" key="1">
    <source>
        <dbReference type="SMART" id="SM00065"/>
    </source>
</evidence>
<dbReference type="KEGG" id="dli:dnl_27440"/>
<dbReference type="InterPro" id="IPR003018">
    <property type="entry name" value="GAF"/>
</dbReference>
<protein>
    <submittedName>
        <fullName evidence="2">GAF sensor domain-containing protein</fullName>
    </submittedName>
</protein>
<dbReference type="AlphaFoldDB" id="A0A975B7S1"/>